<name>A0A371B6Z2_9BRAD</name>
<dbReference type="GO" id="GO:0003700">
    <property type="term" value="F:DNA-binding transcription factor activity"/>
    <property type="evidence" value="ECO:0007669"/>
    <property type="project" value="InterPro"/>
</dbReference>
<dbReference type="SMART" id="SM00347">
    <property type="entry name" value="HTH_MARR"/>
    <property type="match status" value="1"/>
</dbReference>
<dbReference type="PRINTS" id="PR00598">
    <property type="entry name" value="HTHMARR"/>
</dbReference>
<dbReference type="AlphaFoldDB" id="A0A371B6Z2"/>
<comment type="caution">
    <text evidence="2">The sequence shown here is derived from an EMBL/GenBank/DDBJ whole genome shotgun (WGS) entry which is preliminary data.</text>
</comment>
<dbReference type="GO" id="GO:0006950">
    <property type="term" value="P:response to stress"/>
    <property type="evidence" value="ECO:0007669"/>
    <property type="project" value="TreeGrafter"/>
</dbReference>
<dbReference type="SUPFAM" id="SSF46785">
    <property type="entry name" value="Winged helix' DNA-binding domain"/>
    <property type="match status" value="1"/>
</dbReference>
<dbReference type="PROSITE" id="PS50995">
    <property type="entry name" value="HTH_MARR_2"/>
    <property type="match status" value="1"/>
</dbReference>
<reference evidence="3" key="1">
    <citation type="submission" date="2018-08" db="EMBL/GenBank/DDBJ databases">
        <authorList>
            <person name="Kim S.-J."/>
            <person name="Jung G.-Y."/>
        </authorList>
    </citation>
    <scope>NUCLEOTIDE SEQUENCE [LARGE SCALE GENOMIC DNA]</scope>
    <source>
        <strain evidence="3">GY_H</strain>
    </source>
</reference>
<dbReference type="EMBL" id="QRGO01000001">
    <property type="protein sequence ID" value="RDV03272.1"/>
    <property type="molecule type" value="Genomic_DNA"/>
</dbReference>
<accession>A0A371B6Z2</accession>
<protein>
    <submittedName>
        <fullName evidence="2">MarR family transcriptional regulator</fullName>
    </submittedName>
</protein>
<dbReference type="InterPro" id="IPR036388">
    <property type="entry name" value="WH-like_DNA-bd_sf"/>
</dbReference>
<evidence type="ECO:0000313" key="2">
    <source>
        <dbReference type="EMBL" id="RDV03272.1"/>
    </source>
</evidence>
<dbReference type="PANTHER" id="PTHR33164">
    <property type="entry name" value="TRANSCRIPTIONAL REGULATOR, MARR FAMILY"/>
    <property type="match status" value="1"/>
</dbReference>
<evidence type="ECO:0000259" key="1">
    <source>
        <dbReference type="PROSITE" id="PS50995"/>
    </source>
</evidence>
<dbReference type="InterPro" id="IPR000835">
    <property type="entry name" value="HTH_MarR-typ"/>
</dbReference>
<evidence type="ECO:0000313" key="3">
    <source>
        <dbReference type="Proteomes" id="UP000263993"/>
    </source>
</evidence>
<feature type="domain" description="HTH marR-type" evidence="1">
    <location>
        <begin position="17"/>
        <end position="151"/>
    </location>
</feature>
<dbReference type="Pfam" id="PF12802">
    <property type="entry name" value="MarR_2"/>
    <property type="match status" value="1"/>
</dbReference>
<gene>
    <name evidence="2" type="ORF">DXH78_00890</name>
</gene>
<dbReference type="InterPro" id="IPR036390">
    <property type="entry name" value="WH_DNA-bd_sf"/>
</dbReference>
<dbReference type="InterPro" id="IPR039422">
    <property type="entry name" value="MarR/SlyA-like"/>
</dbReference>
<sequence length="164" mass="18167">MAISPEKKNVVDFGQQETRVWLQILSLHGAVFSSLNAVLGSKLGLSVAKFDVLAQLYRYQEGLALGQLSRNLKVSGGNVSGLVQRLLTDALINKSISSEDRRSFIVRLTPKGKALFQKAAAIHQKHLRECFENVSPDELEHALSILRSLSTKVRDNDLKRTGKK</sequence>
<keyword evidence="3" id="KW-1185">Reference proteome</keyword>
<dbReference type="OrthoDB" id="7063965at2"/>
<dbReference type="PANTHER" id="PTHR33164:SF57">
    <property type="entry name" value="MARR-FAMILY TRANSCRIPTIONAL REGULATOR"/>
    <property type="match status" value="1"/>
</dbReference>
<organism evidence="2 3">
    <name type="scientific">Undibacter mobilis</name>
    <dbReference type="NCBI Taxonomy" id="2292256"/>
    <lineage>
        <taxon>Bacteria</taxon>
        <taxon>Pseudomonadati</taxon>
        <taxon>Pseudomonadota</taxon>
        <taxon>Alphaproteobacteria</taxon>
        <taxon>Hyphomicrobiales</taxon>
        <taxon>Nitrobacteraceae</taxon>
        <taxon>Undibacter</taxon>
    </lineage>
</organism>
<dbReference type="RefSeq" id="WP_115515298.1">
    <property type="nucleotide sequence ID" value="NZ_QRGO01000001.1"/>
</dbReference>
<dbReference type="Gene3D" id="1.10.10.10">
    <property type="entry name" value="Winged helix-like DNA-binding domain superfamily/Winged helix DNA-binding domain"/>
    <property type="match status" value="1"/>
</dbReference>
<dbReference type="Proteomes" id="UP000263993">
    <property type="component" value="Unassembled WGS sequence"/>
</dbReference>
<proteinExistence type="predicted"/>